<name>A0A8T2MBA3_ASTMX</name>
<protein>
    <submittedName>
        <fullName evidence="3">Zinc finger MYM-type protein 1-like</fullName>
    </submittedName>
</protein>
<dbReference type="InterPro" id="IPR025398">
    <property type="entry name" value="DUF4371"/>
</dbReference>
<dbReference type="SUPFAM" id="SSF53098">
    <property type="entry name" value="Ribonuclease H-like"/>
    <property type="match status" value="1"/>
</dbReference>
<proteinExistence type="predicted"/>
<dbReference type="Proteomes" id="UP000752171">
    <property type="component" value="Unassembled WGS sequence"/>
</dbReference>
<dbReference type="Pfam" id="PF14291">
    <property type="entry name" value="DUF4371"/>
    <property type="match status" value="1"/>
</dbReference>
<dbReference type="Pfam" id="PF05699">
    <property type="entry name" value="Dimer_Tnp_hAT"/>
    <property type="match status" value="1"/>
</dbReference>
<feature type="domain" description="DUF4371" evidence="2">
    <location>
        <begin position="72"/>
        <end position="262"/>
    </location>
</feature>
<dbReference type="PANTHER" id="PTHR45749:SF37">
    <property type="entry name" value="OS05G0311600 PROTEIN"/>
    <property type="match status" value="1"/>
</dbReference>
<dbReference type="GO" id="GO:0046983">
    <property type="term" value="F:protein dimerization activity"/>
    <property type="evidence" value="ECO:0007669"/>
    <property type="project" value="InterPro"/>
</dbReference>
<dbReference type="OrthoDB" id="10047691at2759"/>
<evidence type="ECO:0000313" key="3">
    <source>
        <dbReference type="EMBL" id="KAG9279152.1"/>
    </source>
</evidence>
<accession>A0A8T2MBA3</accession>
<dbReference type="EMBL" id="JAICCE010000003">
    <property type="protein sequence ID" value="KAG9279152.1"/>
    <property type="molecule type" value="Genomic_DNA"/>
</dbReference>
<evidence type="ECO:0000259" key="1">
    <source>
        <dbReference type="Pfam" id="PF05699"/>
    </source>
</evidence>
<feature type="domain" description="HAT C-terminal dimerisation" evidence="1">
    <location>
        <begin position="570"/>
        <end position="617"/>
    </location>
</feature>
<dbReference type="AlphaFoldDB" id="A0A8T2MBA3"/>
<sequence>MDRVYCEPCWLFSDRMCLSHHPSWTVGINDWQGLSAKIKKHESSRAHLAACVVFDTWKNDLTVDAQLDSEYKSQVRFWTDVLMRITDVTLTLASCNLAFRGHREKVGELNSGNFLSVIDLLARYDPVLRELLDKKSNVNYLSPSIQNELIALLSQRVHDEIVSEIKEAEFYSVIMDTTQDLSKVDQLSQVFRYVTVRKDEADNAIAVDINESFLGFQNISDQTAQGLETKITELIQSKGLPLHKCRGQGYDGASTMSGIYSGVQKRILDKEPNAVYVHCAAHNLNLVLNDACQHITEIKEYYDILQRLYVFFSQSIKRWELLENHLKSKPTLKRLCPTRWASRRDALYALRFCYADILQALTKITLRSKKSDERTEAMGLLKAMEAFEFVMMTVIQEKILETINIVSQVLQKKDVDLLQAASLLGNATCTLAQLRDQFDNLKCTAQGLASSWGIRCNFRHKRTRRIKRHFDELTEDQRLTNPEEIFKVNVFYMCIDTVVSQVRTRFHGMDSVTRKFQFLCPTELLRASDEALNESAQTLAAIYNEDLSSEFSSQLLSFRNALGVTDVATALKLFLTIPVTVASAERSFSKLKMIKNYLRSTMSQDRLSGLAMLSIESQRARRMDLTEIVKEFAQKNVRRRGRFGHC</sequence>
<gene>
    <name evidence="3" type="primary">ZMYM1</name>
    <name evidence="3" type="ORF">AMEX_G4635</name>
</gene>
<dbReference type="PANTHER" id="PTHR45749">
    <property type="match status" value="1"/>
</dbReference>
<dbReference type="InterPro" id="IPR008906">
    <property type="entry name" value="HATC_C_dom"/>
</dbReference>
<evidence type="ECO:0000259" key="2">
    <source>
        <dbReference type="Pfam" id="PF14291"/>
    </source>
</evidence>
<evidence type="ECO:0000313" key="4">
    <source>
        <dbReference type="Proteomes" id="UP000752171"/>
    </source>
</evidence>
<organism evidence="3 4">
    <name type="scientific">Astyanax mexicanus</name>
    <name type="common">Blind cave fish</name>
    <name type="synonym">Astyanax fasciatus mexicanus</name>
    <dbReference type="NCBI Taxonomy" id="7994"/>
    <lineage>
        <taxon>Eukaryota</taxon>
        <taxon>Metazoa</taxon>
        <taxon>Chordata</taxon>
        <taxon>Craniata</taxon>
        <taxon>Vertebrata</taxon>
        <taxon>Euteleostomi</taxon>
        <taxon>Actinopterygii</taxon>
        <taxon>Neopterygii</taxon>
        <taxon>Teleostei</taxon>
        <taxon>Ostariophysi</taxon>
        <taxon>Characiformes</taxon>
        <taxon>Characoidei</taxon>
        <taxon>Acestrorhamphidae</taxon>
        <taxon>Acestrorhamphinae</taxon>
        <taxon>Astyanax</taxon>
    </lineage>
</organism>
<comment type="caution">
    <text evidence="3">The sequence shown here is derived from an EMBL/GenBank/DDBJ whole genome shotgun (WGS) entry which is preliminary data.</text>
</comment>
<dbReference type="InterPro" id="IPR012337">
    <property type="entry name" value="RNaseH-like_sf"/>
</dbReference>
<reference evidence="3 4" key="1">
    <citation type="submission" date="2021-07" db="EMBL/GenBank/DDBJ databases">
        <authorList>
            <person name="Imarazene B."/>
            <person name="Zahm M."/>
            <person name="Klopp C."/>
            <person name="Cabau C."/>
            <person name="Beille S."/>
            <person name="Jouanno E."/>
            <person name="Castinel A."/>
            <person name="Lluch J."/>
            <person name="Gil L."/>
            <person name="Kuchtly C."/>
            <person name="Lopez Roques C."/>
            <person name="Donnadieu C."/>
            <person name="Parrinello H."/>
            <person name="Journot L."/>
            <person name="Du K."/>
            <person name="Schartl M."/>
            <person name="Retaux S."/>
            <person name="Guiguen Y."/>
        </authorList>
    </citation>
    <scope>NUCLEOTIDE SEQUENCE [LARGE SCALE GENOMIC DNA]</scope>
    <source>
        <strain evidence="3">Pach_M1</strain>
        <tissue evidence="3">Testis</tissue>
    </source>
</reference>